<dbReference type="AlphaFoldDB" id="A0A645ELM1"/>
<feature type="transmembrane region" description="Helical" evidence="1">
    <location>
        <begin position="72"/>
        <end position="94"/>
    </location>
</feature>
<proteinExistence type="predicted"/>
<comment type="caution">
    <text evidence="2">The sequence shown here is derived from an EMBL/GenBank/DDBJ whole genome shotgun (WGS) entry which is preliminary data.</text>
</comment>
<gene>
    <name evidence="2" type="ORF">SDC9_150122</name>
</gene>
<dbReference type="EMBL" id="VSSQ01048857">
    <property type="protein sequence ID" value="MPN02901.1"/>
    <property type="molecule type" value="Genomic_DNA"/>
</dbReference>
<evidence type="ECO:0000256" key="1">
    <source>
        <dbReference type="SAM" id="Phobius"/>
    </source>
</evidence>
<organism evidence="2">
    <name type="scientific">bioreactor metagenome</name>
    <dbReference type="NCBI Taxonomy" id="1076179"/>
    <lineage>
        <taxon>unclassified sequences</taxon>
        <taxon>metagenomes</taxon>
        <taxon>ecological metagenomes</taxon>
    </lineage>
</organism>
<protein>
    <recommendedName>
        <fullName evidence="3">O-antigen polymerase</fullName>
    </recommendedName>
</protein>
<reference evidence="2" key="1">
    <citation type="submission" date="2019-08" db="EMBL/GenBank/DDBJ databases">
        <authorList>
            <person name="Kucharzyk K."/>
            <person name="Murdoch R.W."/>
            <person name="Higgins S."/>
            <person name="Loffler F."/>
        </authorList>
    </citation>
    <scope>NUCLEOTIDE SEQUENCE</scope>
</reference>
<sequence length="114" mass="13242">MIYQNPLGVGLNNFTTELVKYNIPPSLYGFIVPVHNTFLIFFTELGIPGGIIFFVFLFSIFLKNFHKNKKNIINYSIWIGILTFIINSQIHPLFNLDPTFDLLMVILAYYSTWT</sequence>
<feature type="transmembrane region" description="Helical" evidence="1">
    <location>
        <begin position="38"/>
        <end position="60"/>
    </location>
</feature>
<name>A0A645ELM1_9ZZZZ</name>
<keyword evidence="1" id="KW-1133">Transmembrane helix</keyword>
<evidence type="ECO:0008006" key="3">
    <source>
        <dbReference type="Google" id="ProtNLM"/>
    </source>
</evidence>
<keyword evidence="1" id="KW-0812">Transmembrane</keyword>
<evidence type="ECO:0000313" key="2">
    <source>
        <dbReference type="EMBL" id="MPN02901.1"/>
    </source>
</evidence>
<keyword evidence="1" id="KW-0472">Membrane</keyword>
<accession>A0A645ELM1</accession>